<keyword evidence="2" id="KW-0732">Signal</keyword>
<dbReference type="OrthoDB" id="5490635at2"/>
<dbReference type="KEGG" id="sfu:Sfum_0422"/>
<reference evidence="3 4" key="1">
    <citation type="submission" date="2006-10" db="EMBL/GenBank/DDBJ databases">
        <title>Complete sequence of Syntrophobacter fumaroxidans MPOB.</title>
        <authorList>
            <consortium name="US DOE Joint Genome Institute"/>
            <person name="Copeland A."/>
            <person name="Lucas S."/>
            <person name="Lapidus A."/>
            <person name="Barry K."/>
            <person name="Detter J.C."/>
            <person name="Glavina del Rio T."/>
            <person name="Hammon N."/>
            <person name="Israni S."/>
            <person name="Pitluck S."/>
            <person name="Goltsman E.G."/>
            <person name="Martinez M."/>
            <person name="Schmutz J."/>
            <person name="Larimer F."/>
            <person name="Land M."/>
            <person name="Hauser L."/>
            <person name="Kyrpides N."/>
            <person name="Kim E."/>
            <person name="Boone D.R."/>
            <person name="Brockman F."/>
            <person name="Culley D."/>
            <person name="Ferry J."/>
            <person name="Gunsalus R."/>
            <person name="McInerney M.J."/>
            <person name="Morrison M."/>
            <person name="Plugge C."/>
            <person name="Rohlin L."/>
            <person name="Scholten J."/>
            <person name="Sieber J."/>
            <person name="Stams A.J.M."/>
            <person name="Worm P."/>
            <person name="Henstra A.M."/>
            <person name="Richardson P."/>
        </authorList>
    </citation>
    <scope>NUCLEOTIDE SEQUENCE [LARGE SCALE GENOMIC DNA]</scope>
    <source>
        <strain evidence="4">DSM 10017 / MPOB</strain>
    </source>
</reference>
<organism evidence="3 4">
    <name type="scientific">Syntrophobacter fumaroxidans (strain DSM 10017 / MPOB)</name>
    <dbReference type="NCBI Taxonomy" id="335543"/>
    <lineage>
        <taxon>Bacteria</taxon>
        <taxon>Pseudomonadati</taxon>
        <taxon>Thermodesulfobacteriota</taxon>
        <taxon>Syntrophobacteria</taxon>
        <taxon>Syntrophobacterales</taxon>
        <taxon>Syntrophobacteraceae</taxon>
        <taxon>Syntrophobacter</taxon>
    </lineage>
</organism>
<feature type="signal peptide" evidence="2">
    <location>
        <begin position="1"/>
        <end position="25"/>
    </location>
</feature>
<evidence type="ECO:0000256" key="2">
    <source>
        <dbReference type="SAM" id="SignalP"/>
    </source>
</evidence>
<dbReference type="Proteomes" id="UP000001784">
    <property type="component" value="Chromosome"/>
</dbReference>
<sequence length="585" mass="61829" precursor="true">MTHAARKCVVTGLALAALLLTSAFGLDPRDGWSQTVFFSQGQAPYDPQNRQKSQQNAVREFQVQAITQAVGTFLSTSQMGTKFQAIKDKVLRQPERYVDAYQVFSETVENGRYQVAGQVTVAMGLLKKDLIAFDIYASDDAGEDGKRDEDAVPPRAGPGEPAPVRPGARVTDDSNGGAKAPPGGPAGDADEDGEGVTDQESDEESVGEQGGIPAGARKEPSARIRPGAPSDDAEANGDTVTDEPGDEQEAEDQGGPPAGAREEPSARIRPGAPAGEAEDDGDAASDTAGGEPAREGQGGAPAGAQGKARPEAREAAPVPAGGPRGITSTSNEIFWAVSEKWDQTWYLPGDLKDPRGLFAASVVQELLDYRYTLHFPEPGALKVDNMGNASSSQAVSQARMLGIRNVVVGRVVLHQRSKEPARLDAELQIIEAASGKSLGKLRKTRNLEELTNQEGAMELAGDVTNELTGLLSGDTRAAAPAGPVPVAGEGEWVLRLQAADHHAYWREVEKLLREQARGMTMLGMEMGPQETVIRLGGIDGRTLSSLDGRVLSGGVTIKIDDLSPDTRTTRVLFVRQAVPQPGPKP</sequence>
<dbReference type="RefSeq" id="WP_011697295.1">
    <property type="nucleotide sequence ID" value="NC_008554.1"/>
</dbReference>
<feature type="region of interest" description="Disordered" evidence="1">
    <location>
        <begin position="140"/>
        <end position="327"/>
    </location>
</feature>
<dbReference type="AlphaFoldDB" id="A0LFC0"/>
<proteinExistence type="predicted"/>
<evidence type="ECO:0000313" key="4">
    <source>
        <dbReference type="Proteomes" id="UP000001784"/>
    </source>
</evidence>
<dbReference type="HOGENOM" id="CLU_466121_0_0_7"/>
<evidence type="ECO:0008006" key="5">
    <source>
        <dbReference type="Google" id="ProtNLM"/>
    </source>
</evidence>
<accession>A0LFC0</accession>
<keyword evidence="4" id="KW-1185">Reference proteome</keyword>
<feature type="chain" id="PRO_5002626164" description="Curli production assembly/transport component CsgG" evidence="2">
    <location>
        <begin position="26"/>
        <end position="585"/>
    </location>
</feature>
<protein>
    <recommendedName>
        <fullName evidence="5">Curli production assembly/transport component CsgG</fullName>
    </recommendedName>
</protein>
<dbReference type="EMBL" id="CP000478">
    <property type="protein sequence ID" value="ABK16122.1"/>
    <property type="molecule type" value="Genomic_DNA"/>
</dbReference>
<dbReference type="STRING" id="335543.Sfum_0422"/>
<evidence type="ECO:0000313" key="3">
    <source>
        <dbReference type="EMBL" id="ABK16122.1"/>
    </source>
</evidence>
<feature type="compositionally biased region" description="Acidic residues" evidence="1">
    <location>
        <begin position="231"/>
        <end position="252"/>
    </location>
</feature>
<dbReference type="InParanoid" id="A0LFC0"/>
<feature type="compositionally biased region" description="Acidic residues" evidence="1">
    <location>
        <begin position="188"/>
        <end position="206"/>
    </location>
</feature>
<evidence type="ECO:0000256" key="1">
    <source>
        <dbReference type="SAM" id="MobiDB-lite"/>
    </source>
</evidence>
<gene>
    <name evidence="3" type="ordered locus">Sfum_0422</name>
</gene>
<feature type="compositionally biased region" description="Basic and acidic residues" evidence="1">
    <location>
        <begin position="143"/>
        <end position="152"/>
    </location>
</feature>
<name>A0LFC0_SYNFM</name>